<keyword evidence="1" id="KW-0812">Transmembrane</keyword>
<name>A0A9W7M981_HIBTR</name>
<keyword evidence="1" id="KW-1133">Transmembrane helix</keyword>
<dbReference type="AlphaFoldDB" id="A0A9W7M981"/>
<dbReference type="EMBL" id="BSYR01000024">
    <property type="protein sequence ID" value="GMI90080.1"/>
    <property type="molecule type" value="Genomic_DNA"/>
</dbReference>
<evidence type="ECO:0000313" key="2">
    <source>
        <dbReference type="EMBL" id="GMI90080.1"/>
    </source>
</evidence>
<comment type="caution">
    <text evidence="2">The sequence shown here is derived from an EMBL/GenBank/DDBJ whole genome shotgun (WGS) entry which is preliminary data.</text>
</comment>
<protein>
    <submittedName>
        <fullName evidence="2">Uncharacterized protein</fullName>
    </submittedName>
</protein>
<sequence length="131" mass="15317">MPSTKVIPAAMIRTWPDMHRYGDSLELTDKWEDDYGSGNRSGREYWHARRVFLNSYHFTEQNGYKEKVKKCMKELSEAALGISNRLQELWSRRRLGIRGFRVKLGMPSLALLGMGMGCFTFTRFNKRGLLY</sequence>
<organism evidence="2 3">
    <name type="scientific">Hibiscus trionum</name>
    <name type="common">Flower of an hour</name>
    <dbReference type="NCBI Taxonomy" id="183268"/>
    <lineage>
        <taxon>Eukaryota</taxon>
        <taxon>Viridiplantae</taxon>
        <taxon>Streptophyta</taxon>
        <taxon>Embryophyta</taxon>
        <taxon>Tracheophyta</taxon>
        <taxon>Spermatophyta</taxon>
        <taxon>Magnoliopsida</taxon>
        <taxon>eudicotyledons</taxon>
        <taxon>Gunneridae</taxon>
        <taxon>Pentapetalae</taxon>
        <taxon>rosids</taxon>
        <taxon>malvids</taxon>
        <taxon>Malvales</taxon>
        <taxon>Malvaceae</taxon>
        <taxon>Malvoideae</taxon>
        <taxon>Hibiscus</taxon>
    </lineage>
</organism>
<feature type="transmembrane region" description="Helical" evidence="1">
    <location>
        <begin position="102"/>
        <end position="122"/>
    </location>
</feature>
<dbReference type="Proteomes" id="UP001165190">
    <property type="component" value="Unassembled WGS sequence"/>
</dbReference>
<evidence type="ECO:0000313" key="3">
    <source>
        <dbReference type="Proteomes" id="UP001165190"/>
    </source>
</evidence>
<evidence type="ECO:0000256" key="1">
    <source>
        <dbReference type="SAM" id="Phobius"/>
    </source>
</evidence>
<proteinExistence type="predicted"/>
<keyword evidence="1" id="KW-0472">Membrane</keyword>
<keyword evidence="3" id="KW-1185">Reference proteome</keyword>
<dbReference type="OrthoDB" id="1653623at2759"/>
<accession>A0A9W7M981</accession>
<reference evidence="2" key="1">
    <citation type="submission" date="2023-05" db="EMBL/GenBank/DDBJ databases">
        <title>Genome and transcriptome analyses reveal genes involved in the formation of fine ridges on petal epidermal cells in Hibiscus trionum.</title>
        <authorList>
            <person name="Koshimizu S."/>
            <person name="Masuda S."/>
            <person name="Ishii T."/>
            <person name="Shirasu K."/>
            <person name="Hoshino A."/>
            <person name="Arita M."/>
        </authorList>
    </citation>
    <scope>NUCLEOTIDE SEQUENCE</scope>
    <source>
        <strain evidence="2">Hamamatsu line</strain>
    </source>
</reference>
<gene>
    <name evidence="2" type="ORF">HRI_002677300</name>
</gene>